<keyword evidence="3" id="KW-1185">Reference proteome</keyword>
<gene>
    <name evidence="2" type="ORF">A3843_18270</name>
</gene>
<evidence type="ECO:0000313" key="3">
    <source>
        <dbReference type="Proteomes" id="UP000185783"/>
    </source>
</evidence>
<dbReference type="Gene3D" id="1.10.10.60">
    <property type="entry name" value="Homeodomain-like"/>
    <property type="match status" value="1"/>
</dbReference>
<name>A0A1U7JDD2_9HYPH</name>
<reference evidence="2 3" key="1">
    <citation type="submission" date="2016-03" db="EMBL/GenBank/DDBJ databases">
        <title>Genome sequence of Nesiotobacter sp. nov., a moderately halophilic alphaproteobacterium isolated from the Yellow Sea, China.</title>
        <authorList>
            <person name="Zhang G."/>
            <person name="Zhang R."/>
        </authorList>
    </citation>
    <scope>NUCLEOTIDE SEQUENCE [LARGE SCALE GENOMIC DNA]</scope>
    <source>
        <strain evidence="2 3">WB1-6</strain>
    </source>
</reference>
<sequence length="200" mass="21300">MSWTTERVELLTKLWAEGLSASQIASELGNVTRNAVIGKVHRLGLSGRTKTSGAAAKPRRATSAPAAETAPAKVAAAVADSAPVAETQMNATAKTAAQTTQRTTQTVVSGANALKITPEEDDIVGDLTPVAAPEVAVPVSQRASILTLTERTCKWPIGDPNDEDFYFCGRSCDAASPYCEYHRTIAYQPVNDRRKERKTA</sequence>
<protein>
    <submittedName>
        <fullName evidence="2">GcrA cell cycle regulator</fullName>
    </submittedName>
</protein>
<dbReference type="EMBL" id="LVVZ01000041">
    <property type="protein sequence ID" value="OKL42727.1"/>
    <property type="molecule type" value="Genomic_DNA"/>
</dbReference>
<proteinExistence type="predicted"/>
<evidence type="ECO:0000256" key="1">
    <source>
        <dbReference type="SAM" id="MobiDB-lite"/>
    </source>
</evidence>
<dbReference type="Pfam" id="PF07750">
    <property type="entry name" value="GcrA"/>
    <property type="match status" value="2"/>
</dbReference>
<dbReference type="Proteomes" id="UP000185783">
    <property type="component" value="Unassembled WGS sequence"/>
</dbReference>
<comment type="caution">
    <text evidence="2">The sequence shown here is derived from an EMBL/GenBank/DDBJ whole genome shotgun (WGS) entry which is preliminary data.</text>
</comment>
<dbReference type="STRING" id="197461.A3843_18270"/>
<accession>A0A1U7JDD2</accession>
<dbReference type="OrthoDB" id="9798071at2"/>
<dbReference type="RefSeq" id="WP_028482636.1">
    <property type="nucleotide sequence ID" value="NZ_LVVZ01000041.1"/>
</dbReference>
<feature type="region of interest" description="Disordered" evidence="1">
    <location>
        <begin position="47"/>
        <end position="68"/>
    </location>
</feature>
<dbReference type="InterPro" id="IPR011681">
    <property type="entry name" value="GcrA"/>
</dbReference>
<organism evidence="2 3">
    <name type="scientific">Pseudovibrio exalbescens</name>
    <dbReference type="NCBI Taxonomy" id="197461"/>
    <lineage>
        <taxon>Bacteria</taxon>
        <taxon>Pseudomonadati</taxon>
        <taxon>Pseudomonadota</taxon>
        <taxon>Alphaproteobacteria</taxon>
        <taxon>Hyphomicrobiales</taxon>
        <taxon>Stappiaceae</taxon>
        <taxon>Pseudovibrio</taxon>
    </lineage>
</organism>
<dbReference type="AlphaFoldDB" id="A0A1U7JDD2"/>
<evidence type="ECO:0000313" key="2">
    <source>
        <dbReference type="EMBL" id="OKL42727.1"/>
    </source>
</evidence>